<gene>
    <name evidence="19" type="ORF">RGI145_16865</name>
</gene>
<dbReference type="NCBIfam" id="TIGR01783">
    <property type="entry name" value="TonB-siderophor"/>
    <property type="match status" value="1"/>
</dbReference>
<dbReference type="FunFam" id="2.170.130.10:FF:000001">
    <property type="entry name" value="Catecholate siderophore TonB-dependent receptor"/>
    <property type="match status" value="1"/>
</dbReference>
<dbReference type="GO" id="GO:0015344">
    <property type="term" value="F:siderophore uptake transmembrane transporter activity"/>
    <property type="evidence" value="ECO:0007669"/>
    <property type="project" value="TreeGrafter"/>
</dbReference>
<evidence type="ECO:0000256" key="7">
    <source>
        <dbReference type="ARBA" id="ARBA00022729"/>
    </source>
</evidence>
<dbReference type="Gene3D" id="2.170.130.10">
    <property type="entry name" value="TonB-dependent receptor, plug domain"/>
    <property type="match status" value="1"/>
</dbReference>
<sequence length="764" mass="83013">MAPRPTPIRLPSLVSWRGLLLTTVAVTALGLPTAFAQDAATGTAPSGTPGTAGANVAAQSQAADQAAAGTLTLPTVDVQGTAWRSWQPVDGYVAPVATTGTKTDTPLIESPQSTSVVTRQQMDDQASQTVSQALRYTPGVLSEIRPTSRYDSNFIRGFGGQGVGAAYVNFLDGLRQQRGVSYAIPSVDPWLLERIEVLRGPASVLYGQTGSGGIVNLVSKRPTETPIHEVRLEAGSHARLQTSFDFGGKLTEDGQFLYRLTGIGRTSNTQYDGVKDQRIAIAPALTWRPDADTTLTFLSSYQHDPNGGFYNFVPAAGTVLPNRNGKLKPSLNPGEPDFDKYDRTVASVGYQLEHRLDSIWTVRQNFRYSHIDSEFSAVSFRSLAANQRTASRASTLSIEHADTLALDNQAQADFNTGPVRHTVLTGLDWSRSSAKRRLGQGTATTLDLFAPVYGSYIARPQIGASGTTYQNTDQLGLYGQDQMVWDRWHLTVGVRNDWATSETYTRTYSSRSSQDDSKFTWRAGLLYLFDNGIAPYVNYSTSFLPNSGTYSPSRGGSAFSPTTGEQYEAGVKYQPPGMNSFIQVAAYHIKQKDVLTPDPVNTNYSIQTGEIRSQGVEVEGRASLTSNIDLIGTYSYIDAEVTRSTTANVQGKRPQQVPEHIASAWANYRFTDNILRGLSLGAGVRYVGSTYGDETNSFKVPDFALFDAAVRYDVGERFPQAKGLELTLNANNIADKAYVSSCSSSTACYFGDRLLVIGGIRVRW</sequence>
<keyword evidence="3 14" id="KW-0813">Transport</keyword>
<dbReference type="KEGG" id="rgi:RGI145_16865"/>
<comment type="similarity">
    <text evidence="2 14 15">Belongs to the TonB-dependent receptor family.</text>
</comment>
<evidence type="ECO:0000259" key="17">
    <source>
        <dbReference type="Pfam" id="PF00593"/>
    </source>
</evidence>
<evidence type="ECO:0000256" key="3">
    <source>
        <dbReference type="ARBA" id="ARBA00022448"/>
    </source>
</evidence>
<dbReference type="InterPro" id="IPR010105">
    <property type="entry name" value="TonB_sidphr_rcpt"/>
</dbReference>
<keyword evidence="10 15" id="KW-0798">TonB box</keyword>
<evidence type="ECO:0000256" key="12">
    <source>
        <dbReference type="ARBA" id="ARBA00023170"/>
    </source>
</evidence>
<feature type="domain" description="TonB-dependent receptor plug" evidence="18">
    <location>
        <begin position="107"/>
        <end position="214"/>
    </location>
</feature>
<protein>
    <submittedName>
        <fullName evidence="19">Ferrichrome-iron receptor</fullName>
    </submittedName>
</protein>
<evidence type="ECO:0000256" key="9">
    <source>
        <dbReference type="ARBA" id="ARBA00023065"/>
    </source>
</evidence>
<comment type="subcellular location">
    <subcellularLocation>
        <location evidence="1 14">Cell outer membrane</location>
        <topology evidence="1 14">Multi-pass membrane protein</topology>
    </subcellularLocation>
</comment>
<organism evidence="19 20">
    <name type="scientific">Roseomonas gilardii</name>
    <dbReference type="NCBI Taxonomy" id="257708"/>
    <lineage>
        <taxon>Bacteria</taxon>
        <taxon>Pseudomonadati</taxon>
        <taxon>Pseudomonadota</taxon>
        <taxon>Alphaproteobacteria</taxon>
        <taxon>Acetobacterales</taxon>
        <taxon>Roseomonadaceae</taxon>
        <taxon>Roseomonas</taxon>
    </lineage>
</organism>
<evidence type="ECO:0000256" key="16">
    <source>
        <dbReference type="SAM" id="SignalP"/>
    </source>
</evidence>
<evidence type="ECO:0000259" key="18">
    <source>
        <dbReference type="Pfam" id="PF07715"/>
    </source>
</evidence>
<keyword evidence="12 19" id="KW-0675">Receptor</keyword>
<dbReference type="CDD" id="cd01347">
    <property type="entry name" value="ligand_gated_channel"/>
    <property type="match status" value="1"/>
</dbReference>
<evidence type="ECO:0000256" key="14">
    <source>
        <dbReference type="PROSITE-ProRule" id="PRU01360"/>
    </source>
</evidence>
<keyword evidence="11 14" id="KW-0472">Membrane</keyword>
<dbReference type="RefSeq" id="WP_075799293.1">
    <property type="nucleotide sequence ID" value="NZ_CP015583.1"/>
</dbReference>
<feature type="signal peptide" evidence="16">
    <location>
        <begin position="1"/>
        <end position="36"/>
    </location>
</feature>
<dbReference type="InterPro" id="IPR036942">
    <property type="entry name" value="Beta-barrel_TonB_sf"/>
</dbReference>
<dbReference type="Gene3D" id="2.40.170.20">
    <property type="entry name" value="TonB-dependent receptor, beta-barrel domain"/>
    <property type="match status" value="1"/>
</dbReference>
<keyword evidence="4 14" id="KW-1134">Transmembrane beta strand</keyword>
<dbReference type="Pfam" id="PF07715">
    <property type="entry name" value="Plug"/>
    <property type="match status" value="1"/>
</dbReference>
<evidence type="ECO:0000256" key="4">
    <source>
        <dbReference type="ARBA" id="ARBA00022452"/>
    </source>
</evidence>
<keyword evidence="6 14" id="KW-0812">Transmembrane</keyword>
<evidence type="ECO:0000256" key="11">
    <source>
        <dbReference type="ARBA" id="ARBA00023136"/>
    </source>
</evidence>
<dbReference type="GO" id="GO:0009279">
    <property type="term" value="C:cell outer membrane"/>
    <property type="evidence" value="ECO:0007669"/>
    <property type="project" value="UniProtKB-SubCell"/>
</dbReference>
<dbReference type="eggNOG" id="COG4774">
    <property type="taxonomic scope" value="Bacteria"/>
</dbReference>
<proteinExistence type="inferred from homology"/>
<dbReference type="InterPro" id="IPR012910">
    <property type="entry name" value="Plug_dom"/>
</dbReference>
<feature type="chain" id="PRO_5012137313" evidence="16">
    <location>
        <begin position="37"/>
        <end position="764"/>
    </location>
</feature>
<evidence type="ECO:0000313" key="19">
    <source>
        <dbReference type="EMBL" id="APT58533.1"/>
    </source>
</evidence>
<evidence type="ECO:0000256" key="15">
    <source>
        <dbReference type="RuleBase" id="RU003357"/>
    </source>
</evidence>
<dbReference type="InterPro" id="IPR039426">
    <property type="entry name" value="TonB-dep_rcpt-like"/>
</dbReference>
<dbReference type="PROSITE" id="PS52016">
    <property type="entry name" value="TONB_DEPENDENT_REC_3"/>
    <property type="match status" value="1"/>
</dbReference>
<dbReference type="AlphaFoldDB" id="A0A1L7AIB1"/>
<dbReference type="PANTHER" id="PTHR32552:SF68">
    <property type="entry name" value="FERRICHROME OUTER MEMBRANE TRANSPORTER_PHAGE RECEPTOR"/>
    <property type="match status" value="1"/>
</dbReference>
<dbReference type="STRING" id="257708.RGI145_16865"/>
<name>A0A1L7AIB1_9PROT</name>
<feature type="domain" description="TonB-dependent receptor-like beta-barrel" evidence="17">
    <location>
        <begin position="287"/>
        <end position="733"/>
    </location>
</feature>
<keyword evidence="7 16" id="KW-0732">Signal</keyword>
<dbReference type="EMBL" id="CP015583">
    <property type="protein sequence ID" value="APT58533.1"/>
    <property type="molecule type" value="Genomic_DNA"/>
</dbReference>
<evidence type="ECO:0000256" key="13">
    <source>
        <dbReference type="ARBA" id="ARBA00023237"/>
    </source>
</evidence>
<keyword evidence="5" id="KW-0410">Iron transport</keyword>
<dbReference type="SUPFAM" id="SSF56935">
    <property type="entry name" value="Porins"/>
    <property type="match status" value="1"/>
</dbReference>
<evidence type="ECO:0000256" key="5">
    <source>
        <dbReference type="ARBA" id="ARBA00022496"/>
    </source>
</evidence>
<reference evidence="19 20" key="1">
    <citation type="submission" date="2016-05" db="EMBL/GenBank/DDBJ databases">
        <title>Complete Genome and Methylome Analysis of Psychrotrophic Bacterial Isolates from Antarctic Lake Untersee.</title>
        <authorList>
            <person name="Fomenkov A."/>
            <person name="Akimov V.N."/>
            <person name="Vasilyeva L.V."/>
            <person name="Andersen D."/>
            <person name="Vincze T."/>
            <person name="Roberts R.J."/>
        </authorList>
    </citation>
    <scope>NUCLEOTIDE SEQUENCE [LARGE SCALE GENOMIC DNA]</scope>
    <source>
        <strain evidence="19 20">U14-5</strain>
    </source>
</reference>
<dbReference type="InterPro" id="IPR000531">
    <property type="entry name" value="Beta-barrel_TonB"/>
</dbReference>
<evidence type="ECO:0000256" key="2">
    <source>
        <dbReference type="ARBA" id="ARBA00009810"/>
    </source>
</evidence>
<dbReference type="InterPro" id="IPR037066">
    <property type="entry name" value="Plug_dom_sf"/>
</dbReference>
<dbReference type="Proteomes" id="UP000185494">
    <property type="component" value="Chromosome 1"/>
</dbReference>
<accession>A0A1L7AIB1</accession>
<evidence type="ECO:0000256" key="1">
    <source>
        <dbReference type="ARBA" id="ARBA00004571"/>
    </source>
</evidence>
<dbReference type="FunFam" id="2.40.170.20:FF:000005">
    <property type="entry name" value="TonB-dependent siderophore receptor"/>
    <property type="match status" value="1"/>
</dbReference>
<dbReference type="GO" id="GO:0015891">
    <property type="term" value="P:siderophore transport"/>
    <property type="evidence" value="ECO:0007669"/>
    <property type="project" value="InterPro"/>
</dbReference>
<dbReference type="Pfam" id="PF00593">
    <property type="entry name" value="TonB_dep_Rec_b-barrel"/>
    <property type="match status" value="1"/>
</dbReference>
<dbReference type="GO" id="GO:0038023">
    <property type="term" value="F:signaling receptor activity"/>
    <property type="evidence" value="ECO:0007669"/>
    <property type="project" value="InterPro"/>
</dbReference>
<keyword evidence="13 14" id="KW-0998">Cell outer membrane</keyword>
<evidence type="ECO:0000256" key="8">
    <source>
        <dbReference type="ARBA" id="ARBA00023004"/>
    </source>
</evidence>
<evidence type="ECO:0000313" key="20">
    <source>
        <dbReference type="Proteomes" id="UP000185494"/>
    </source>
</evidence>
<dbReference type="PANTHER" id="PTHR32552">
    <property type="entry name" value="FERRICHROME IRON RECEPTOR-RELATED"/>
    <property type="match status" value="1"/>
</dbReference>
<evidence type="ECO:0000256" key="10">
    <source>
        <dbReference type="ARBA" id="ARBA00023077"/>
    </source>
</evidence>
<evidence type="ECO:0000256" key="6">
    <source>
        <dbReference type="ARBA" id="ARBA00022692"/>
    </source>
</evidence>
<keyword evidence="9" id="KW-0406">Ion transport</keyword>
<keyword evidence="8" id="KW-0408">Iron</keyword>